<dbReference type="PANTHER" id="PTHR30614">
    <property type="entry name" value="MEMBRANE COMPONENT OF AMINO ACID ABC TRANSPORTER"/>
    <property type="match status" value="1"/>
</dbReference>
<organism evidence="11 12">
    <name type="scientific">Oenococcus kitaharae DSM 17330</name>
    <dbReference type="NCBI Taxonomy" id="1045004"/>
    <lineage>
        <taxon>Bacteria</taxon>
        <taxon>Bacillati</taxon>
        <taxon>Bacillota</taxon>
        <taxon>Bacilli</taxon>
        <taxon>Lactobacillales</taxon>
        <taxon>Lactobacillaceae</taxon>
        <taxon>Oenococcus</taxon>
    </lineage>
</organism>
<dbReference type="InterPro" id="IPR035906">
    <property type="entry name" value="MetI-like_sf"/>
</dbReference>
<protein>
    <submittedName>
        <fullName evidence="11">Polar amino acid ABC transporter inner membrane subunit</fullName>
    </submittedName>
</protein>
<name>G9WG08_9LACO</name>
<dbReference type="Pfam" id="PF00528">
    <property type="entry name" value="BPD_transp_1"/>
    <property type="match status" value="1"/>
</dbReference>
<comment type="caution">
    <text evidence="11">The sequence shown here is derived from an EMBL/GenBank/DDBJ whole genome shotgun (WGS) entry which is preliminary data.</text>
</comment>
<keyword evidence="8 9" id="KW-0472">Membrane</keyword>
<dbReference type="GO" id="GO:0006865">
    <property type="term" value="P:amino acid transport"/>
    <property type="evidence" value="ECO:0007669"/>
    <property type="project" value="UniProtKB-KW"/>
</dbReference>
<dbReference type="PROSITE" id="PS50928">
    <property type="entry name" value="ABC_TM1"/>
    <property type="match status" value="1"/>
</dbReference>
<evidence type="ECO:0000256" key="4">
    <source>
        <dbReference type="ARBA" id="ARBA00022475"/>
    </source>
</evidence>
<gene>
    <name evidence="11" type="ORF">OKIT_1505</name>
</gene>
<feature type="transmembrane region" description="Helical" evidence="9">
    <location>
        <begin position="61"/>
        <end position="84"/>
    </location>
</feature>
<keyword evidence="5 9" id="KW-0812">Transmembrane</keyword>
<dbReference type="SUPFAM" id="SSF161098">
    <property type="entry name" value="MetI-like"/>
    <property type="match status" value="1"/>
</dbReference>
<feature type="transmembrane region" description="Helical" evidence="9">
    <location>
        <begin position="189"/>
        <end position="210"/>
    </location>
</feature>
<comment type="similarity">
    <text evidence="2">Belongs to the binding-protein-dependent transport system permease family. HisMQ subfamily.</text>
</comment>
<dbReference type="InterPro" id="IPR043429">
    <property type="entry name" value="ArtM/GltK/GlnP/TcyL/YhdX-like"/>
</dbReference>
<dbReference type="AlphaFoldDB" id="G9WG08"/>
<evidence type="ECO:0000313" key="11">
    <source>
        <dbReference type="EMBL" id="EHN59586.1"/>
    </source>
</evidence>
<proteinExistence type="inferred from homology"/>
<dbReference type="Gene3D" id="1.10.3720.10">
    <property type="entry name" value="MetI-like"/>
    <property type="match status" value="1"/>
</dbReference>
<feature type="transmembrane region" description="Helical" evidence="9">
    <location>
        <begin position="20"/>
        <end position="49"/>
    </location>
</feature>
<dbReference type="PANTHER" id="PTHR30614:SF20">
    <property type="entry name" value="GLUTAMINE TRANSPORT SYSTEM PERMEASE PROTEIN GLNP"/>
    <property type="match status" value="1"/>
</dbReference>
<dbReference type="NCBIfam" id="TIGR01726">
    <property type="entry name" value="HEQRo_perm_3TM"/>
    <property type="match status" value="1"/>
</dbReference>
<dbReference type="InterPro" id="IPR010065">
    <property type="entry name" value="AA_ABC_transptr_permease_3TM"/>
</dbReference>
<feature type="domain" description="ABC transmembrane type-1" evidence="10">
    <location>
        <begin position="25"/>
        <end position="214"/>
    </location>
</feature>
<dbReference type="GO" id="GO:0043190">
    <property type="term" value="C:ATP-binding cassette (ABC) transporter complex"/>
    <property type="evidence" value="ECO:0007669"/>
    <property type="project" value="InterPro"/>
</dbReference>
<dbReference type="eggNOG" id="COG0765">
    <property type="taxonomic scope" value="Bacteria"/>
</dbReference>
<accession>G9WG08</accession>
<dbReference type="OrthoDB" id="9811552at2"/>
<evidence type="ECO:0000256" key="8">
    <source>
        <dbReference type="ARBA" id="ARBA00023136"/>
    </source>
</evidence>
<evidence type="ECO:0000256" key="7">
    <source>
        <dbReference type="ARBA" id="ARBA00022989"/>
    </source>
</evidence>
<evidence type="ECO:0000256" key="6">
    <source>
        <dbReference type="ARBA" id="ARBA00022970"/>
    </source>
</evidence>
<keyword evidence="6" id="KW-0029">Amino-acid transport</keyword>
<dbReference type="InterPro" id="IPR000515">
    <property type="entry name" value="MetI-like"/>
</dbReference>
<evidence type="ECO:0000256" key="9">
    <source>
        <dbReference type="RuleBase" id="RU363032"/>
    </source>
</evidence>
<evidence type="ECO:0000259" key="10">
    <source>
        <dbReference type="PROSITE" id="PS50928"/>
    </source>
</evidence>
<keyword evidence="12" id="KW-1185">Reference proteome</keyword>
<dbReference type="CDD" id="cd06261">
    <property type="entry name" value="TM_PBP2"/>
    <property type="match status" value="1"/>
</dbReference>
<dbReference type="RefSeq" id="WP_007746583.1">
    <property type="nucleotide sequence ID" value="NZ_CM001398.1"/>
</dbReference>
<evidence type="ECO:0000256" key="1">
    <source>
        <dbReference type="ARBA" id="ARBA00004651"/>
    </source>
</evidence>
<keyword evidence="7 9" id="KW-1133">Transmembrane helix</keyword>
<evidence type="ECO:0000256" key="2">
    <source>
        <dbReference type="ARBA" id="ARBA00010072"/>
    </source>
</evidence>
<dbReference type="PATRIC" id="fig|1045004.4.peg.1479"/>
<dbReference type="Proteomes" id="UP000004959">
    <property type="component" value="Chromosome"/>
</dbReference>
<keyword evidence="4" id="KW-1003">Cell membrane</keyword>
<dbReference type="EMBL" id="AFVZ01000001">
    <property type="protein sequence ID" value="EHN59586.1"/>
    <property type="molecule type" value="Genomic_DNA"/>
</dbReference>
<sequence length="225" mass="24836">MIPVSLATLDFAEMWPYRKIFINGLFNTLQLTILALLIGLALGLLLALVKVIKVPWLSLFARFYTSVFRGTPLLVQIFLIYFGAKQIVGFNVNAFSSALVALSLNSAAYISEILRGGIQAVNIGQTEAARSLGFNYRQSFFYVVLPQGLKSVLPAMVNEAISLLKDTSLVSTVGMMDLMRAGMTAQGGTYLAFEPFIIVAIIYYILVMILTNFSNKLERNLNKSK</sequence>
<dbReference type="FunFam" id="1.10.3720.10:FF:000033">
    <property type="entry name" value="Polar amino acid ABC transporter permease"/>
    <property type="match status" value="1"/>
</dbReference>
<dbReference type="GO" id="GO:0022857">
    <property type="term" value="F:transmembrane transporter activity"/>
    <property type="evidence" value="ECO:0007669"/>
    <property type="project" value="InterPro"/>
</dbReference>
<keyword evidence="3 9" id="KW-0813">Transport</keyword>
<evidence type="ECO:0000256" key="5">
    <source>
        <dbReference type="ARBA" id="ARBA00022692"/>
    </source>
</evidence>
<reference evidence="11 12" key="1">
    <citation type="journal article" date="2012" name="PLoS ONE">
        <title>Functional divergence in the genus oenococcus as predicted by genome sequencing of the newly-described species, Oenococcus kitaharae.</title>
        <authorList>
            <person name="Borneman A.R."/>
            <person name="McCarthy J.M."/>
            <person name="Chambers P.J."/>
            <person name="Bartowsky E.J."/>
        </authorList>
    </citation>
    <scope>NUCLEOTIDE SEQUENCE [LARGE SCALE GENOMIC DNA]</scope>
    <source>
        <strain evidence="12">DSM17330</strain>
    </source>
</reference>
<evidence type="ECO:0000256" key="3">
    <source>
        <dbReference type="ARBA" id="ARBA00022448"/>
    </source>
</evidence>
<dbReference type="STRING" id="336988.NT96_01175"/>
<feature type="transmembrane region" description="Helical" evidence="9">
    <location>
        <begin position="90"/>
        <end position="110"/>
    </location>
</feature>
<evidence type="ECO:0000313" key="12">
    <source>
        <dbReference type="Proteomes" id="UP000004959"/>
    </source>
</evidence>
<dbReference type="HOGENOM" id="CLU_019602_1_1_9"/>
<comment type="subcellular location">
    <subcellularLocation>
        <location evidence="1 9">Cell membrane</location>
        <topology evidence="1 9">Multi-pass membrane protein</topology>
    </subcellularLocation>
</comment>